<feature type="region of interest" description="Disordered" evidence="25">
    <location>
        <begin position="1694"/>
        <end position="1726"/>
    </location>
</feature>
<feature type="domain" description="Peptidase S72" evidence="28">
    <location>
        <begin position="1352"/>
        <end position="1458"/>
    </location>
</feature>
<keyword evidence="30" id="KW-1185">Reference proteome</keyword>
<evidence type="ECO:0000256" key="8">
    <source>
        <dbReference type="ARBA" id="ARBA00022525"/>
    </source>
</evidence>
<evidence type="ECO:0000256" key="25">
    <source>
        <dbReference type="SAM" id="MobiDB-lite"/>
    </source>
</evidence>
<evidence type="ECO:0000256" key="22">
    <source>
        <dbReference type="ARBA" id="ARBA00030092"/>
    </source>
</evidence>
<feature type="domain" description="Peptidase S72" evidence="28">
    <location>
        <begin position="916"/>
        <end position="1020"/>
    </location>
</feature>
<keyword evidence="14" id="KW-1015">Disulfide bond</keyword>
<dbReference type="InterPro" id="IPR041631">
    <property type="entry name" value="Alpha_DG1_N2"/>
</dbReference>
<dbReference type="SUPFAM" id="SSF49313">
    <property type="entry name" value="Cadherin-like"/>
    <property type="match status" value="6"/>
</dbReference>
<evidence type="ECO:0000259" key="28">
    <source>
        <dbReference type="PROSITE" id="PS51699"/>
    </source>
</evidence>
<evidence type="ECO:0000256" key="18">
    <source>
        <dbReference type="ARBA" id="ARBA00023257"/>
    </source>
</evidence>
<evidence type="ECO:0000256" key="21">
    <source>
        <dbReference type="ARBA" id="ARBA00026224"/>
    </source>
</evidence>
<dbReference type="InterPro" id="IPR008465">
    <property type="entry name" value="DAG1_C"/>
</dbReference>
<comment type="function">
    <text evidence="20">Transmembrane protein that plays important roles in connecting the extracellular matrix to the cytoskeleton. Acts as a cell adhesion receptor in both muscle and non-muscle tissues. Receptor for both DMD and UTRN and, through these interactions, scaffolds axin to the cytoskeleton. Also functions in cell adhesion-mediated signaling and implicated in cell polarity.</text>
</comment>
<dbReference type="InterPro" id="IPR013783">
    <property type="entry name" value="Ig-like_fold"/>
</dbReference>
<name>A0ABN8QD14_9CNID</name>
<dbReference type="PANTHER" id="PTHR21559:SF21">
    <property type="entry name" value="DYSTROGLYCAN 1"/>
    <property type="match status" value="1"/>
</dbReference>
<evidence type="ECO:0000256" key="2">
    <source>
        <dbReference type="ARBA" id="ARBA00004239"/>
    </source>
</evidence>
<comment type="caution">
    <text evidence="29">The sequence shown here is derived from an EMBL/GenBank/DDBJ whole genome shotgun (WGS) entry which is preliminary data.</text>
</comment>
<evidence type="ECO:0000256" key="23">
    <source>
        <dbReference type="ARBA" id="ARBA00031034"/>
    </source>
</evidence>
<evidence type="ECO:0000256" key="9">
    <source>
        <dbReference type="ARBA" id="ARBA00022553"/>
    </source>
</evidence>
<protein>
    <recommendedName>
        <fullName evidence="21">Dystroglycan 1</fullName>
    </recommendedName>
    <alternativeName>
        <fullName evidence="23">Dystroglycan</fullName>
    </alternativeName>
    <alternativeName>
        <fullName evidence="22">Dystrophin-associated glycoprotein 1</fullName>
    </alternativeName>
</protein>
<keyword evidence="11 27" id="KW-0732">Signal</keyword>
<evidence type="ECO:0000256" key="15">
    <source>
        <dbReference type="ARBA" id="ARBA00023180"/>
    </source>
</evidence>
<dbReference type="Pfam" id="PF18424">
    <property type="entry name" value="a_DG1_N2"/>
    <property type="match status" value="1"/>
</dbReference>
<evidence type="ECO:0000256" key="27">
    <source>
        <dbReference type="SAM" id="SignalP"/>
    </source>
</evidence>
<evidence type="ECO:0000256" key="4">
    <source>
        <dbReference type="ARBA" id="ARBA00004251"/>
    </source>
</evidence>
<feature type="compositionally biased region" description="Gly residues" evidence="25">
    <location>
        <begin position="1694"/>
        <end position="1706"/>
    </location>
</feature>
<keyword evidence="10 26" id="KW-0812">Transmembrane</keyword>
<evidence type="ECO:0000256" key="20">
    <source>
        <dbReference type="ARBA" id="ARBA00024991"/>
    </source>
</evidence>
<feature type="domain" description="Peptidase S72" evidence="28">
    <location>
        <begin position="449"/>
        <end position="560"/>
    </location>
</feature>
<keyword evidence="7" id="KW-0963">Cytoplasm</keyword>
<evidence type="ECO:0000256" key="14">
    <source>
        <dbReference type="ARBA" id="ARBA00023157"/>
    </source>
</evidence>
<organism evidence="29 30">
    <name type="scientific">Porites evermanni</name>
    <dbReference type="NCBI Taxonomy" id="104178"/>
    <lineage>
        <taxon>Eukaryota</taxon>
        <taxon>Metazoa</taxon>
        <taxon>Cnidaria</taxon>
        <taxon>Anthozoa</taxon>
        <taxon>Hexacorallia</taxon>
        <taxon>Scleractinia</taxon>
        <taxon>Fungiina</taxon>
        <taxon>Poritidae</taxon>
        <taxon>Porites</taxon>
    </lineage>
</organism>
<dbReference type="PANTHER" id="PTHR21559">
    <property type="entry name" value="DYSTROGLYCAN-RELATED"/>
    <property type="match status" value="1"/>
</dbReference>
<evidence type="ECO:0000256" key="11">
    <source>
        <dbReference type="ARBA" id="ARBA00022729"/>
    </source>
</evidence>
<dbReference type="Proteomes" id="UP001159427">
    <property type="component" value="Unassembled WGS sequence"/>
</dbReference>
<dbReference type="Pfam" id="PF05454">
    <property type="entry name" value="DAG1"/>
    <property type="match status" value="1"/>
</dbReference>
<keyword evidence="12 26" id="KW-1133">Transmembrane helix</keyword>
<dbReference type="InterPro" id="IPR006644">
    <property type="entry name" value="Cadg"/>
</dbReference>
<accession>A0ABN8QD14</accession>
<dbReference type="SUPFAM" id="SSF111006">
    <property type="entry name" value="Dystroglycan, domain 2"/>
    <property type="match status" value="1"/>
</dbReference>
<evidence type="ECO:0000256" key="12">
    <source>
        <dbReference type="ARBA" id="ARBA00022989"/>
    </source>
</evidence>
<keyword evidence="6" id="KW-1003">Cell membrane</keyword>
<feature type="chain" id="PRO_5046531904" description="Dystroglycan 1" evidence="27">
    <location>
        <begin position="31"/>
        <end position="1742"/>
    </location>
</feature>
<feature type="compositionally biased region" description="Low complexity" evidence="25">
    <location>
        <begin position="1707"/>
        <end position="1725"/>
    </location>
</feature>
<keyword evidence="15" id="KW-0325">Glycoprotein</keyword>
<evidence type="ECO:0000313" key="29">
    <source>
        <dbReference type="EMBL" id="CAH3162176.1"/>
    </source>
</evidence>
<keyword evidence="13" id="KW-0770">Synapse</keyword>
<evidence type="ECO:0000256" key="17">
    <source>
        <dbReference type="ARBA" id="ARBA00023242"/>
    </source>
</evidence>
<dbReference type="InterPro" id="IPR030398">
    <property type="entry name" value="SEA_DG_dom"/>
</dbReference>
<dbReference type="Gene3D" id="2.60.40.10">
    <property type="entry name" value="Immunoglobulins"/>
    <property type="match status" value="6"/>
</dbReference>
<feature type="transmembrane region" description="Helical" evidence="26">
    <location>
        <begin position="1479"/>
        <end position="1504"/>
    </location>
</feature>
<evidence type="ECO:0000256" key="24">
    <source>
        <dbReference type="ARBA" id="ARBA00034100"/>
    </source>
</evidence>
<feature type="domain" description="Peptidase S72" evidence="28">
    <location>
        <begin position="1129"/>
        <end position="1235"/>
    </location>
</feature>
<evidence type="ECO:0000256" key="26">
    <source>
        <dbReference type="SAM" id="Phobius"/>
    </source>
</evidence>
<keyword evidence="18" id="KW-0628">Postsynaptic cell membrane</keyword>
<dbReference type="SMART" id="SM00736">
    <property type="entry name" value="CADG"/>
    <property type="match status" value="5"/>
</dbReference>
<evidence type="ECO:0000256" key="3">
    <source>
        <dbReference type="ARBA" id="ARBA00004245"/>
    </source>
</evidence>
<dbReference type="InterPro" id="IPR027468">
    <property type="entry name" value="Alpha-dystroglycan_domain_2"/>
</dbReference>
<keyword evidence="26" id="KW-0472">Membrane</keyword>
<keyword evidence="9" id="KW-0597">Phosphoprotein</keyword>
<evidence type="ECO:0000256" key="19">
    <source>
        <dbReference type="ARBA" id="ARBA00023567"/>
    </source>
</evidence>
<dbReference type="PROSITE" id="PS51699">
    <property type="entry name" value="SEA_DG"/>
    <property type="match status" value="4"/>
</dbReference>
<feature type="signal peptide" evidence="27">
    <location>
        <begin position="1"/>
        <end position="30"/>
    </location>
</feature>
<proteinExistence type="predicted"/>
<comment type="subcellular location">
    <subcellularLocation>
        <location evidence="1">Cell membrane</location>
        <location evidence="1">Sarcolemma</location>
    </subcellularLocation>
    <subcellularLocation>
        <location evidence="4">Cell membrane</location>
        <topology evidence="4">Single-pass type I membrane protein</topology>
    </subcellularLocation>
    <subcellularLocation>
        <location evidence="3">Cytoplasm</location>
        <location evidence="3">Cytoskeleton</location>
    </subcellularLocation>
    <subcellularLocation>
        <location evidence="5">Nucleus</location>
        <location evidence="5">Nucleoplasm</location>
    </subcellularLocation>
    <subcellularLocation>
        <location evidence="24">Postsynaptic cell membrane</location>
    </subcellularLocation>
    <subcellularLocation>
        <location evidence="2">Secreted</location>
        <location evidence="2">Extracellular space</location>
    </subcellularLocation>
</comment>
<dbReference type="EMBL" id="CALNXI010001256">
    <property type="protein sequence ID" value="CAH3162176.1"/>
    <property type="molecule type" value="Genomic_DNA"/>
</dbReference>
<evidence type="ECO:0000256" key="7">
    <source>
        <dbReference type="ARBA" id="ARBA00022490"/>
    </source>
</evidence>
<gene>
    <name evidence="29" type="ORF">PEVE_00004168</name>
</gene>
<evidence type="ECO:0000313" key="30">
    <source>
        <dbReference type="Proteomes" id="UP001159427"/>
    </source>
</evidence>
<evidence type="ECO:0000256" key="6">
    <source>
        <dbReference type="ARBA" id="ARBA00022475"/>
    </source>
</evidence>
<evidence type="ECO:0000256" key="1">
    <source>
        <dbReference type="ARBA" id="ARBA00004135"/>
    </source>
</evidence>
<evidence type="ECO:0000256" key="5">
    <source>
        <dbReference type="ARBA" id="ARBA00004642"/>
    </source>
</evidence>
<evidence type="ECO:0000256" key="10">
    <source>
        <dbReference type="ARBA" id="ARBA00022692"/>
    </source>
</evidence>
<keyword evidence="16" id="KW-0206">Cytoskeleton</keyword>
<dbReference type="InterPro" id="IPR015919">
    <property type="entry name" value="Cadherin-like_sf"/>
</dbReference>
<sequence>MGGKENCKSFGHKMSCRMYIFLLMLTVTCGKEHDNHYSRLPNAIAVIGRPFKYYLPYQNGNEGEYEAVEKGRSTLPKWLSFDASNNQLNGVPLWRDKGKVEIEIQTSKKEKSVFSIDVQDLHSVLNNQSPYSNETKVPSFREPQCSHGMPVAVATVLFDLQMGNLCGNERMKLMRKLSDFVDVDMADLHMSVGKGHNTAFGLKDVTMVTAGPGDVADSKHPGIAVSWQIGCGTYVTGLQVASVLKSSSERGTFKQALEAQVSGWHITTGQPKTHRQRERRQINNLNPTPVITQQFGTIVATRRIYATITPTFSAAPPSLIPGGVTVTLSSSVTPTVAVSNNKKPTILIQMSQLSVFLGSSFQYRIPPNMLYDPEDGFTRNLKLEVKTANGEDLPATSWILFSTSKQELYGMAHGKDIIGLHTFYLVATDSQGDTVDFKFNVQVSEDGIAYNHQFTICLKYDYKMFMNNIENRLKLTKSITYYYGVTEASLHVASYFYRHGYIFFTFQFQSSGSYYDCNSDFLRNLKDGFGNSKELNAEFKGSLGRAGFNVMYGFYKGLGPCLTTTNVNTPPQLNRPIGTLHMYLGQGFRFTIPYNTFYDSQEYYSPGLKLEMRTNNNEALPANSWILFDSTRHQIYGQTNNMALVGPHGYRIVAINSAGLETFESVRFEVRSSTVRYNHEFAIRLRRRGSSQAPGVLGYTYEDLADNATIRISLLKSIANYYQLDLSHVRIINYVQGPSVNFMFDYIPYEDSDNSNLTKLINGFWDSKENEMNRAFVAALKEDNFTVITGYYWGMGPYQSLTPLTKDQDSPPSESERISKKVTYLGQALKFRIPFNTFYDEQEFYTPNLRLSLRTKDGSELPGIYWITLDSQQYIYALPLRMNIAGNHRFKLIARDRLNQTGESTLRVTVESDKKSYNHEFGIHLNNYALLKNNVDMMVKLVVKIAAYYDLDYTNVRVLSQDQNMFRFQFDHIRSCNDSNLIKLINGFWNDTQQQLNQAFVAALSPDFQVTNVDGYYNLLKPCSGNNRPQLRTDVPTLTVVQGIMFNYQIPVNTFYDKEDGYTPNLKLEMTTMDHQKNLPSWIFLDSVKQNIICFVTDSNVVGHHSFYLVAIDKDGLKAKDEIDIQVTEHTVKYNHKFSINVIDGTAGGDVKGKVALVNKLAAYFVVSVKDIHIGSYGPVCTFRLASLQDLKCDDPKRKKIISSFEVNKKLHENFITALKPEFEVTSGKYEGQGVCGVPTPAGNTPPKVYNHVDRLNVFQGQGLRFIIPSDSFYDKEDLDTPNLSLDLRTTDDKELLNTSWILLNSSRQEIYGLPTDINRVGLYEFFLIASDKQGLRAFDGFEVSVSEDSKPFNHKFNIVLDYDNATFIDNVGIRVMLLDKIAHFFGVNFTSVRVFSYAPGVLFSFYFDFIPYDDCLHPSLKNLVAKFWLDKALNKAFKAALLPQFRVLSGSYEKLGPCAAVLVDDPGALIGDRPGGIWWTYAIIPAIVLAIILLIIGCCLLIMMGCRRKQKLSGAQKTTFIYKKKPIVLQEEYEIKEQLLKQPIVLPNEKPPIPPMYSQSAVPGGDKTPLLIEETKSVPYQAPTFVSSRQMSNGFGGGGGGVGGGGGGGGGSGSGGVGGGGNAGFVANGVGGGGGVGASGGSGAGGGGSGGAGLSAAGGGGGGTFVFSSGTASGGGSGGGSSGFVGGAGAGGAGGGAAAGGGGGSFKQSSYSYSYSSSGASSTSRKIAYSGYRLPPAYVPP</sequence>
<keyword evidence="17" id="KW-0539">Nucleus</keyword>
<dbReference type="Gene3D" id="3.30.70.1040">
    <property type="entry name" value="Dystroglycan, domain 2"/>
    <property type="match status" value="1"/>
</dbReference>
<keyword evidence="8" id="KW-0964">Secreted</keyword>
<evidence type="ECO:0000256" key="16">
    <source>
        <dbReference type="ARBA" id="ARBA00023212"/>
    </source>
</evidence>
<comment type="function">
    <text evidence="19">The dystroglycan complex is involved in a number of processes including laminin and basement membrane assembly, sarcolemmal stability, cell survival, peripheral nerve myelination, nodal structure, cell migration, and epithelial polarization.</text>
</comment>
<evidence type="ECO:0000256" key="13">
    <source>
        <dbReference type="ARBA" id="ARBA00023018"/>
    </source>
</evidence>
<reference evidence="29 30" key="1">
    <citation type="submission" date="2022-05" db="EMBL/GenBank/DDBJ databases">
        <authorList>
            <consortium name="Genoscope - CEA"/>
            <person name="William W."/>
        </authorList>
    </citation>
    <scope>NUCLEOTIDE SEQUENCE [LARGE SCALE GENOMIC DNA]</scope>
</reference>